<dbReference type="Gene3D" id="3.40.630.30">
    <property type="match status" value="1"/>
</dbReference>
<dbReference type="RefSeq" id="WP_253019372.1">
    <property type="nucleotide sequence ID" value="NZ_JAJAGH010000003.1"/>
</dbReference>
<accession>A0A9J6QYN5</accession>
<comment type="caution">
    <text evidence="2">The sequence shown here is derived from an EMBL/GenBank/DDBJ whole genome shotgun (WGS) entry which is preliminary data.</text>
</comment>
<reference evidence="2" key="1">
    <citation type="submission" date="2022-09" db="EMBL/GenBank/DDBJ databases">
        <title>Culturomic study of gut microbiota in children with autism spectrum disorder.</title>
        <authorList>
            <person name="Efimov B.A."/>
            <person name="Chaplin A.V."/>
            <person name="Sokolova S.R."/>
            <person name="Pikina A.P."/>
            <person name="Korzhanova M."/>
            <person name="Belova V."/>
            <person name="Korostin D."/>
        </authorList>
    </citation>
    <scope>NUCLEOTIDE SEQUENCE</scope>
    <source>
        <strain evidence="2">ASD5510</strain>
    </source>
</reference>
<protein>
    <submittedName>
        <fullName evidence="2">GNAT family N-acetyltransferase</fullName>
        <ecNumber evidence="2">2.3.1.-</ecNumber>
    </submittedName>
</protein>
<dbReference type="Pfam" id="PF00583">
    <property type="entry name" value="Acetyltransf_1"/>
    <property type="match status" value="1"/>
</dbReference>
<keyword evidence="2" id="KW-0808">Transferase</keyword>
<dbReference type="AlphaFoldDB" id="A0A9J6QYN5"/>
<dbReference type="InterPro" id="IPR016181">
    <property type="entry name" value="Acyl_CoA_acyltransferase"/>
</dbReference>
<dbReference type="InterPro" id="IPR000182">
    <property type="entry name" value="GNAT_dom"/>
</dbReference>
<dbReference type="CDD" id="cd04301">
    <property type="entry name" value="NAT_SF"/>
    <property type="match status" value="1"/>
</dbReference>
<name>A0A9J6QYN5_9FIRM</name>
<gene>
    <name evidence="2" type="ORF">OBO34_20050</name>
</gene>
<evidence type="ECO:0000259" key="1">
    <source>
        <dbReference type="PROSITE" id="PS51186"/>
    </source>
</evidence>
<dbReference type="EMBL" id="JAOSHN010000011">
    <property type="protein sequence ID" value="MCU7380609.1"/>
    <property type="molecule type" value="Genomic_DNA"/>
</dbReference>
<feature type="domain" description="N-acetyltransferase" evidence="1">
    <location>
        <begin position="1"/>
        <end position="131"/>
    </location>
</feature>
<proteinExistence type="predicted"/>
<evidence type="ECO:0000313" key="2">
    <source>
        <dbReference type="EMBL" id="MCU7380609.1"/>
    </source>
</evidence>
<dbReference type="SUPFAM" id="SSF55729">
    <property type="entry name" value="Acyl-CoA N-acyltransferases (Nat)"/>
    <property type="match status" value="1"/>
</dbReference>
<keyword evidence="2" id="KW-0012">Acyltransferase</keyword>
<dbReference type="Proteomes" id="UP001065549">
    <property type="component" value="Unassembled WGS sequence"/>
</dbReference>
<dbReference type="GO" id="GO:0016747">
    <property type="term" value="F:acyltransferase activity, transferring groups other than amino-acyl groups"/>
    <property type="evidence" value="ECO:0007669"/>
    <property type="project" value="InterPro"/>
</dbReference>
<dbReference type="EC" id="2.3.1.-" evidence="2"/>
<sequence>MNAYKTIETDDYPGLARMFFENGLEVEPDAPQPEGLIGCWEVLDSSGSRVAGIELEMRAGEYVIGGITVLKPYRKSGIGELMLQTVVDKVRKLGGPRVMLVAKVPAFFEKAGFYRIAREDSPEISKCFTCDQFQISCSPEIMERKL</sequence>
<dbReference type="PROSITE" id="PS51186">
    <property type="entry name" value="GNAT"/>
    <property type="match status" value="1"/>
</dbReference>
<keyword evidence="3" id="KW-1185">Reference proteome</keyword>
<evidence type="ECO:0000313" key="3">
    <source>
        <dbReference type="Proteomes" id="UP001065549"/>
    </source>
</evidence>
<organism evidence="2 3">
    <name type="scientific">Hominibacterium faecale</name>
    <dbReference type="NCBI Taxonomy" id="2839743"/>
    <lineage>
        <taxon>Bacteria</taxon>
        <taxon>Bacillati</taxon>
        <taxon>Bacillota</taxon>
        <taxon>Clostridia</taxon>
        <taxon>Peptostreptococcales</taxon>
        <taxon>Anaerovoracaceae</taxon>
        <taxon>Hominibacterium</taxon>
    </lineage>
</organism>